<comment type="caution">
    <text evidence="1">The sequence shown here is derived from an EMBL/GenBank/DDBJ whole genome shotgun (WGS) entry which is preliminary data.</text>
</comment>
<dbReference type="EMBL" id="JAIWYP010000008">
    <property type="protein sequence ID" value="KAH3784188.1"/>
    <property type="molecule type" value="Genomic_DNA"/>
</dbReference>
<sequence length="152" mass="17306">MFKNVSYMTYNIKVDLNTNRIRWAGPWEADAGRQIDRNYSIMERGGLCGLCIVVCQFQGSMARTDGQTDVGDNHNEPVNSQLTLPTKHKLYVSGCCTIYTNCIRNYKTLRLWTNPIRKVNQKMPKSGQLTKTGPKQLLNAVIGPYQSLDWND</sequence>
<gene>
    <name evidence="1" type="ORF">DPMN_162140</name>
</gene>
<proteinExistence type="predicted"/>
<organism evidence="1 2">
    <name type="scientific">Dreissena polymorpha</name>
    <name type="common">Zebra mussel</name>
    <name type="synonym">Mytilus polymorpha</name>
    <dbReference type="NCBI Taxonomy" id="45954"/>
    <lineage>
        <taxon>Eukaryota</taxon>
        <taxon>Metazoa</taxon>
        <taxon>Spiralia</taxon>
        <taxon>Lophotrochozoa</taxon>
        <taxon>Mollusca</taxon>
        <taxon>Bivalvia</taxon>
        <taxon>Autobranchia</taxon>
        <taxon>Heteroconchia</taxon>
        <taxon>Euheterodonta</taxon>
        <taxon>Imparidentia</taxon>
        <taxon>Neoheterodontei</taxon>
        <taxon>Myida</taxon>
        <taxon>Dreissenoidea</taxon>
        <taxon>Dreissenidae</taxon>
        <taxon>Dreissena</taxon>
    </lineage>
</organism>
<evidence type="ECO:0000313" key="2">
    <source>
        <dbReference type="Proteomes" id="UP000828390"/>
    </source>
</evidence>
<protein>
    <submittedName>
        <fullName evidence="1">Uncharacterized protein</fullName>
    </submittedName>
</protein>
<name>A0A9D4IU17_DREPO</name>
<evidence type="ECO:0000313" key="1">
    <source>
        <dbReference type="EMBL" id="KAH3784188.1"/>
    </source>
</evidence>
<dbReference type="AlphaFoldDB" id="A0A9D4IU17"/>
<dbReference type="Proteomes" id="UP000828390">
    <property type="component" value="Unassembled WGS sequence"/>
</dbReference>
<accession>A0A9D4IU17</accession>
<keyword evidence="2" id="KW-1185">Reference proteome</keyword>
<reference evidence="1" key="1">
    <citation type="journal article" date="2019" name="bioRxiv">
        <title>The Genome of the Zebra Mussel, Dreissena polymorpha: A Resource for Invasive Species Research.</title>
        <authorList>
            <person name="McCartney M.A."/>
            <person name="Auch B."/>
            <person name="Kono T."/>
            <person name="Mallez S."/>
            <person name="Zhang Y."/>
            <person name="Obille A."/>
            <person name="Becker A."/>
            <person name="Abrahante J.E."/>
            <person name="Garbe J."/>
            <person name="Badalamenti J.P."/>
            <person name="Herman A."/>
            <person name="Mangelson H."/>
            <person name="Liachko I."/>
            <person name="Sullivan S."/>
            <person name="Sone E.D."/>
            <person name="Koren S."/>
            <person name="Silverstein K.A.T."/>
            <person name="Beckman K.B."/>
            <person name="Gohl D.M."/>
        </authorList>
    </citation>
    <scope>NUCLEOTIDE SEQUENCE</scope>
    <source>
        <strain evidence="1">Duluth1</strain>
        <tissue evidence="1">Whole animal</tissue>
    </source>
</reference>
<reference evidence="1" key="2">
    <citation type="submission" date="2020-11" db="EMBL/GenBank/DDBJ databases">
        <authorList>
            <person name="McCartney M.A."/>
            <person name="Auch B."/>
            <person name="Kono T."/>
            <person name="Mallez S."/>
            <person name="Becker A."/>
            <person name="Gohl D.M."/>
            <person name="Silverstein K.A.T."/>
            <person name="Koren S."/>
            <person name="Bechman K.B."/>
            <person name="Herman A."/>
            <person name="Abrahante J.E."/>
            <person name="Garbe J."/>
        </authorList>
    </citation>
    <scope>NUCLEOTIDE SEQUENCE</scope>
    <source>
        <strain evidence="1">Duluth1</strain>
        <tissue evidence="1">Whole animal</tissue>
    </source>
</reference>